<dbReference type="Proteomes" id="UP001432322">
    <property type="component" value="Unassembled WGS sequence"/>
</dbReference>
<organism evidence="2 3">
    <name type="scientific">Pristionchus fissidentatus</name>
    <dbReference type="NCBI Taxonomy" id="1538716"/>
    <lineage>
        <taxon>Eukaryota</taxon>
        <taxon>Metazoa</taxon>
        <taxon>Ecdysozoa</taxon>
        <taxon>Nematoda</taxon>
        <taxon>Chromadorea</taxon>
        <taxon>Rhabditida</taxon>
        <taxon>Rhabditina</taxon>
        <taxon>Diplogasteromorpha</taxon>
        <taxon>Diplogasteroidea</taxon>
        <taxon>Neodiplogasteridae</taxon>
        <taxon>Pristionchus</taxon>
    </lineage>
</organism>
<dbReference type="GO" id="GO:0003726">
    <property type="term" value="F:double-stranded RNA adenosine deaminase activity"/>
    <property type="evidence" value="ECO:0007669"/>
    <property type="project" value="TreeGrafter"/>
</dbReference>
<sequence>FWADQPKQFGIAHDSDITGEDEQPPLMKVKVNGVLDTVKKNGSGALDTVVADGIDPLPAWTSSLTPINQQFIRSFMDREQEEIEIEIEGGKKKKKHCASLLLEILITVFNRTGVFEMTGPVGAFQCSIVCGTTTVSSDPHKNKKDAKVECAQQALQTLLTARFWADQAKQQPHAAATAAVAAQHAASQASKAAAAVDIPREGCCRGCSMAARVERPRADDMMRRSLMSNLIQEHSYALFHKLTANNPQAANTHRVLAAIFLHDLVENRLHCVSLATGNKGIKASNLSLEGRSVNDCHAEVLARRGFVRWLYAQVQLACTDKRRSALFWKAGEQEGETSKLKLRAKFDVHLFISTAPCGDGRVYQFDGCGNKDYRNVGRLRHKIEDGEGTVLGTKDEDKLSIESFAMGQRLRTMSCSDKVLKWNVLGLQGSLLSNFMHPIYLSSLTLAHFTRQSCVARACYGRVAGLALTEKGYRVNSELQLNSSTWILPAPHHGRPKSVNVSANWNSCDGKLELIDTRTGRVLGVNANEDAAGATSRLAKISFLSRFAAVTPGEGPVEYWQAKRSATAYRRTLAEFLHYLEHEAKLGSWQSKPDDYWQAMIIPEQQENQ</sequence>
<dbReference type="PROSITE" id="PS50141">
    <property type="entry name" value="A_DEAMIN_EDITASE"/>
    <property type="match status" value="1"/>
</dbReference>
<dbReference type="CDD" id="cd00048">
    <property type="entry name" value="DSRM_SF"/>
    <property type="match status" value="1"/>
</dbReference>
<feature type="domain" description="A to I editase" evidence="1">
    <location>
        <begin position="273"/>
        <end position="599"/>
    </location>
</feature>
<dbReference type="GO" id="GO:0005730">
    <property type="term" value="C:nucleolus"/>
    <property type="evidence" value="ECO:0007669"/>
    <property type="project" value="TreeGrafter"/>
</dbReference>
<feature type="non-terminal residue" evidence="2">
    <location>
        <position position="1"/>
    </location>
</feature>
<dbReference type="GO" id="GO:0006382">
    <property type="term" value="P:adenosine to inosine editing"/>
    <property type="evidence" value="ECO:0007669"/>
    <property type="project" value="TreeGrafter"/>
</dbReference>
<dbReference type="GO" id="GO:0008251">
    <property type="term" value="F:tRNA-specific adenosine deaminase activity"/>
    <property type="evidence" value="ECO:0007669"/>
    <property type="project" value="TreeGrafter"/>
</dbReference>
<accession>A0AAV5VGY1</accession>
<dbReference type="GO" id="GO:0005737">
    <property type="term" value="C:cytoplasm"/>
    <property type="evidence" value="ECO:0007669"/>
    <property type="project" value="TreeGrafter"/>
</dbReference>
<dbReference type="Gene3D" id="3.30.160.20">
    <property type="match status" value="1"/>
</dbReference>
<evidence type="ECO:0000313" key="3">
    <source>
        <dbReference type="Proteomes" id="UP001432322"/>
    </source>
</evidence>
<gene>
    <name evidence="2" type="ORF">PFISCL1PPCAC_8815</name>
</gene>
<comment type="caution">
    <text evidence="2">The sequence shown here is derived from an EMBL/GenBank/DDBJ whole genome shotgun (WGS) entry which is preliminary data.</text>
</comment>
<dbReference type="EMBL" id="BTSY01000003">
    <property type="protein sequence ID" value="GMT17518.1"/>
    <property type="molecule type" value="Genomic_DNA"/>
</dbReference>
<proteinExistence type="predicted"/>
<keyword evidence="3" id="KW-1185">Reference proteome</keyword>
<dbReference type="GO" id="GO:0006396">
    <property type="term" value="P:RNA processing"/>
    <property type="evidence" value="ECO:0007669"/>
    <property type="project" value="InterPro"/>
</dbReference>
<evidence type="ECO:0000259" key="1">
    <source>
        <dbReference type="PROSITE" id="PS50141"/>
    </source>
</evidence>
<dbReference type="PANTHER" id="PTHR10910:SF62">
    <property type="entry name" value="AT07585P-RELATED"/>
    <property type="match status" value="1"/>
</dbReference>
<evidence type="ECO:0000313" key="2">
    <source>
        <dbReference type="EMBL" id="GMT17518.1"/>
    </source>
</evidence>
<dbReference type="InterPro" id="IPR002466">
    <property type="entry name" value="A_deamin"/>
</dbReference>
<dbReference type="SMART" id="SM00552">
    <property type="entry name" value="ADEAMc"/>
    <property type="match status" value="1"/>
</dbReference>
<name>A0AAV5VGY1_9BILA</name>
<dbReference type="PANTHER" id="PTHR10910">
    <property type="entry name" value="EUKARYOTE SPECIFIC DSRNA BINDING PROTEIN"/>
    <property type="match status" value="1"/>
</dbReference>
<protein>
    <recommendedName>
        <fullName evidence="1">A to I editase domain-containing protein</fullName>
    </recommendedName>
</protein>
<dbReference type="GO" id="GO:0003725">
    <property type="term" value="F:double-stranded RNA binding"/>
    <property type="evidence" value="ECO:0007669"/>
    <property type="project" value="TreeGrafter"/>
</dbReference>
<reference evidence="2" key="1">
    <citation type="submission" date="2023-10" db="EMBL/GenBank/DDBJ databases">
        <title>Genome assembly of Pristionchus species.</title>
        <authorList>
            <person name="Yoshida K."/>
            <person name="Sommer R.J."/>
        </authorList>
    </citation>
    <scope>NUCLEOTIDE SEQUENCE</scope>
    <source>
        <strain evidence="2">RS5133</strain>
    </source>
</reference>
<dbReference type="AlphaFoldDB" id="A0AAV5VGY1"/>
<dbReference type="Pfam" id="PF02137">
    <property type="entry name" value="A_deamin"/>
    <property type="match status" value="1"/>
</dbReference>
<dbReference type="SUPFAM" id="SSF54768">
    <property type="entry name" value="dsRNA-binding domain-like"/>
    <property type="match status" value="1"/>
</dbReference>